<organism evidence="2 3">
    <name type="scientific">Actinoplanes derwentensis</name>
    <dbReference type="NCBI Taxonomy" id="113562"/>
    <lineage>
        <taxon>Bacteria</taxon>
        <taxon>Bacillati</taxon>
        <taxon>Actinomycetota</taxon>
        <taxon>Actinomycetes</taxon>
        <taxon>Micromonosporales</taxon>
        <taxon>Micromonosporaceae</taxon>
        <taxon>Actinoplanes</taxon>
    </lineage>
</organism>
<gene>
    <name evidence="2" type="ORF">SAMN04489716_5996</name>
</gene>
<protein>
    <recommendedName>
        <fullName evidence="1">Knr4/Smi1-like domain-containing protein</fullName>
    </recommendedName>
</protein>
<dbReference type="STRING" id="113562.SAMN04489716_5996"/>
<dbReference type="InterPro" id="IPR037883">
    <property type="entry name" value="Knr4/Smi1-like_sf"/>
</dbReference>
<reference evidence="2 3" key="1">
    <citation type="submission" date="2016-10" db="EMBL/GenBank/DDBJ databases">
        <authorList>
            <person name="de Groot N.N."/>
        </authorList>
    </citation>
    <scope>NUCLEOTIDE SEQUENCE [LARGE SCALE GENOMIC DNA]</scope>
    <source>
        <strain evidence="2 3">DSM 43941</strain>
    </source>
</reference>
<evidence type="ECO:0000259" key="1">
    <source>
        <dbReference type="SMART" id="SM00860"/>
    </source>
</evidence>
<dbReference type="InterPro" id="IPR018958">
    <property type="entry name" value="Knr4/Smi1-like_dom"/>
</dbReference>
<dbReference type="EMBL" id="LT629758">
    <property type="protein sequence ID" value="SDT70659.1"/>
    <property type="molecule type" value="Genomic_DNA"/>
</dbReference>
<name>A0A1H2CJZ9_9ACTN</name>
<accession>A0A1H2CJZ9</accession>
<dbReference type="SUPFAM" id="SSF160631">
    <property type="entry name" value="SMI1/KNR4-like"/>
    <property type="match status" value="1"/>
</dbReference>
<dbReference type="Pfam" id="PF09346">
    <property type="entry name" value="SMI1_KNR4"/>
    <property type="match status" value="1"/>
</dbReference>
<dbReference type="Proteomes" id="UP000198688">
    <property type="component" value="Chromosome I"/>
</dbReference>
<feature type="domain" description="Knr4/Smi1-like" evidence="1">
    <location>
        <begin position="68"/>
        <end position="232"/>
    </location>
</feature>
<evidence type="ECO:0000313" key="3">
    <source>
        <dbReference type="Proteomes" id="UP000198688"/>
    </source>
</evidence>
<dbReference type="AlphaFoldDB" id="A0A1H2CJZ9"/>
<sequence>MAAEVVANVPAVSDALFEVTIPAPAPPGDSLPPLLWPDVRPRLAALAARPGAAAIFGATGHRWKLEPPLAIFELAEVETQLGLSLPADYRAFLLQAGRGGAGPAYGLFPLGRESGRWHWTGGGASDGDSGPLTRPFAHIRAFNPFDELPARPEGGAADDEWWERYEDAVYDPAHSHGLLYLSHLGCALREALVTTGPSRGQMWADYMAEGDGFHPLQNPDGTRMTFTDWYRTWLTAAERTLDEACRTSSPK</sequence>
<keyword evidence="3" id="KW-1185">Reference proteome</keyword>
<dbReference type="SMART" id="SM00860">
    <property type="entry name" value="SMI1_KNR4"/>
    <property type="match status" value="1"/>
</dbReference>
<proteinExistence type="predicted"/>
<evidence type="ECO:0000313" key="2">
    <source>
        <dbReference type="EMBL" id="SDT70659.1"/>
    </source>
</evidence>